<dbReference type="Pfam" id="PF13855">
    <property type="entry name" value="LRR_8"/>
    <property type="match status" value="1"/>
</dbReference>
<protein>
    <recommendedName>
        <fullName evidence="7">LRRNT domain-containing protein</fullName>
    </recommendedName>
</protein>
<sequence>MTNKKKRMLVLLMILLNEVGLTRAPALSNCLWSDGDCSNMGLTSVPQDLSPTITFLNLDNNALTTLNQSDFSRYSNLMFLELRSNRISVINSGAFFNLTRLTWLYLDNNQLTSLPANMFIGLNSLWELVLENNTINAFPIEALSNLNSSVLGHVDLSNNQMDTLPPAAYDILDSISTVDITNNPWHGSLGVAVGVIITSAVFLLIWCSKRKGRTSPAPETRVTASCLDNIGHDVTGTGAAQFGDVKHGSDPAHEPVPSIFDPGYRMARSPLPPIMGAGP</sequence>
<accession>C3ZQ60</accession>
<dbReference type="EMBL" id="GG666659">
    <property type="protein sequence ID" value="EEN45439.1"/>
    <property type="molecule type" value="Genomic_DNA"/>
</dbReference>
<keyword evidence="4" id="KW-0472">Membrane</keyword>
<evidence type="ECO:0000256" key="5">
    <source>
        <dbReference type="SAM" id="SignalP"/>
    </source>
</evidence>
<gene>
    <name evidence="6" type="ORF">BRAFLDRAFT_80175</name>
</gene>
<name>C3ZQ60_BRAFL</name>
<dbReference type="InterPro" id="IPR050328">
    <property type="entry name" value="Dev_Immune_Receptor"/>
</dbReference>
<dbReference type="SMART" id="SM00369">
    <property type="entry name" value="LRR_TYP"/>
    <property type="match status" value="4"/>
</dbReference>
<evidence type="ECO:0000256" key="4">
    <source>
        <dbReference type="SAM" id="Phobius"/>
    </source>
</evidence>
<dbReference type="InParanoid" id="C3ZQ60"/>
<feature type="transmembrane region" description="Helical" evidence="4">
    <location>
        <begin position="185"/>
        <end position="206"/>
    </location>
</feature>
<dbReference type="InterPro" id="IPR003591">
    <property type="entry name" value="Leu-rich_rpt_typical-subtyp"/>
</dbReference>
<dbReference type="SMART" id="SM00364">
    <property type="entry name" value="LRR_BAC"/>
    <property type="match status" value="2"/>
</dbReference>
<organism>
    <name type="scientific">Branchiostoma floridae</name>
    <name type="common">Florida lancelet</name>
    <name type="synonym">Amphioxus</name>
    <dbReference type="NCBI Taxonomy" id="7739"/>
    <lineage>
        <taxon>Eukaryota</taxon>
        <taxon>Metazoa</taxon>
        <taxon>Chordata</taxon>
        <taxon>Cephalochordata</taxon>
        <taxon>Leptocardii</taxon>
        <taxon>Amphioxiformes</taxon>
        <taxon>Branchiostomatidae</taxon>
        <taxon>Branchiostoma</taxon>
    </lineage>
</organism>
<keyword evidence="1" id="KW-0433">Leucine-rich repeat</keyword>
<reference evidence="6" key="1">
    <citation type="journal article" date="2008" name="Nature">
        <title>The amphioxus genome and the evolution of the chordate karyotype.</title>
        <authorList>
            <consortium name="US DOE Joint Genome Institute (JGI-PGF)"/>
            <person name="Putnam N.H."/>
            <person name="Butts T."/>
            <person name="Ferrier D.E.K."/>
            <person name="Furlong R.F."/>
            <person name="Hellsten U."/>
            <person name="Kawashima T."/>
            <person name="Robinson-Rechavi M."/>
            <person name="Shoguchi E."/>
            <person name="Terry A."/>
            <person name="Yu J.-K."/>
            <person name="Benito-Gutierrez E.L."/>
            <person name="Dubchak I."/>
            <person name="Garcia-Fernandez J."/>
            <person name="Gibson-Brown J.J."/>
            <person name="Grigoriev I.V."/>
            <person name="Horton A.C."/>
            <person name="de Jong P.J."/>
            <person name="Jurka J."/>
            <person name="Kapitonov V.V."/>
            <person name="Kohara Y."/>
            <person name="Kuroki Y."/>
            <person name="Lindquist E."/>
            <person name="Lucas S."/>
            <person name="Osoegawa K."/>
            <person name="Pennacchio L.A."/>
            <person name="Salamov A.A."/>
            <person name="Satou Y."/>
            <person name="Sauka-Spengler T."/>
            <person name="Schmutz J."/>
            <person name="Shin-I T."/>
            <person name="Toyoda A."/>
            <person name="Bronner-Fraser M."/>
            <person name="Fujiyama A."/>
            <person name="Holland L.Z."/>
            <person name="Holland P.W.H."/>
            <person name="Satoh N."/>
            <person name="Rokhsar D.S."/>
        </authorList>
    </citation>
    <scope>NUCLEOTIDE SEQUENCE [LARGE SCALE GENOMIC DNA]</scope>
    <source>
        <strain evidence="6">S238N-H82</strain>
        <tissue evidence="6">Testes</tissue>
    </source>
</reference>
<feature type="chain" id="PRO_5002936723" description="LRRNT domain-containing protein" evidence="5">
    <location>
        <begin position="25"/>
        <end position="279"/>
    </location>
</feature>
<evidence type="ECO:0000256" key="2">
    <source>
        <dbReference type="ARBA" id="ARBA00022729"/>
    </source>
</evidence>
<dbReference type="PANTHER" id="PTHR24373:SF383">
    <property type="entry name" value="LEUCINE-RICH REPEAT-CONTAINING PROTEIN 15-LIKE"/>
    <property type="match status" value="1"/>
</dbReference>
<evidence type="ECO:0000256" key="3">
    <source>
        <dbReference type="ARBA" id="ARBA00022737"/>
    </source>
</evidence>
<dbReference type="InterPro" id="IPR001611">
    <property type="entry name" value="Leu-rich_rpt"/>
</dbReference>
<evidence type="ECO:0000313" key="6">
    <source>
        <dbReference type="EMBL" id="EEN45439.1"/>
    </source>
</evidence>
<keyword evidence="4" id="KW-0812">Transmembrane</keyword>
<evidence type="ECO:0008006" key="7">
    <source>
        <dbReference type="Google" id="ProtNLM"/>
    </source>
</evidence>
<dbReference type="PROSITE" id="PS51450">
    <property type="entry name" value="LRR"/>
    <property type="match status" value="1"/>
</dbReference>
<dbReference type="Gene3D" id="3.80.10.10">
    <property type="entry name" value="Ribonuclease Inhibitor"/>
    <property type="match status" value="1"/>
</dbReference>
<dbReference type="eggNOG" id="KOG4237">
    <property type="taxonomic scope" value="Eukaryota"/>
</dbReference>
<evidence type="ECO:0000256" key="1">
    <source>
        <dbReference type="ARBA" id="ARBA00022614"/>
    </source>
</evidence>
<dbReference type="PANTHER" id="PTHR24373">
    <property type="entry name" value="SLIT RELATED LEUCINE-RICH REPEAT NEURONAL PROTEIN"/>
    <property type="match status" value="1"/>
</dbReference>
<keyword evidence="2 5" id="KW-0732">Signal</keyword>
<dbReference type="InterPro" id="IPR032675">
    <property type="entry name" value="LRR_dom_sf"/>
</dbReference>
<proteinExistence type="predicted"/>
<keyword evidence="3" id="KW-0677">Repeat</keyword>
<dbReference type="SUPFAM" id="SSF52058">
    <property type="entry name" value="L domain-like"/>
    <property type="match status" value="1"/>
</dbReference>
<dbReference type="AlphaFoldDB" id="C3ZQ60"/>
<feature type="signal peptide" evidence="5">
    <location>
        <begin position="1"/>
        <end position="24"/>
    </location>
</feature>
<keyword evidence="4" id="KW-1133">Transmembrane helix</keyword>